<keyword evidence="1" id="KW-0472">Membrane</keyword>
<proteinExistence type="predicted"/>
<keyword evidence="1" id="KW-1133">Transmembrane helix</keyword>
<reference evidence="2 3" key="1">
    <citation type="submission" date="2015-10" db="EMBL/GenBank/DDBJ databases">
        <title>Genome sequencing of Penicillium freii.</title>
        <authorList>
            <person name="Nguyen H.D."/>
            <person name="Visagie C.M."/>
            <person name="Seifert K.A."/>
        </authorList>
    </citation>
    <scope>NUCLEOTIDE SEQUENCE [LARGE SCALE GENOMIC DNA]</scope>
    <source>
        <strain evidence="2 3">DAOM 242723</strain>
    </source>
</reference>
<accession>A0A101MBS0</accession>
<dbReference type="AlphaFoldDB" id="A0A101MBS0"/>
<keyword evidence="3" id="KW-1185">Reference proteome</keyword>
<feature type="transmembrane region" description="Helical" evidence="1">
    <location>
        <begin position="40"/>
        <end position="60"/>
    </location>
</feature>
<keyword evidence="1" id="KW-0812">Transmembrane</keyword>
<evidence type="ECO:0000256" key="1">
    <source>
        <dbReference type="SAM" id="Phobius"/>
    </source>
</evidence>
<dbReference type="Proteomes" id="UP000055045">
    <property type="component" value="Unassembled WGS sequence"/>
</dbReference>
<protein>
    <submittedName>
        <fullName evidence="2">Uncharacterized protein</fullName>
    </submittedName>
</protein>
<organism evidence="2 3">
    <name type="scientific">Penicillium freii</name>
    <dbReference type="NCBI Taxonomy" id="48697"/>
    <lineage>
        <taxon>Eukaryota</taxon>
        <taxon>Fungi</taxon>
        <taxon>Dikarya</taxon>
        <taxon>Ascomycota</taxon>
        <taxon>Pezizomycotina</taxon>
        <taxon>Eurotiomycetes</taxon>
        <taxon>Eurotiomycetidae</taxon>
        <taxon>Eurotiales</taxon>
        <taxon>Aspergillaceae</taxon>
        <taxon>Penicillium</taxon>
    </lineage>
</organism>
<comment type="caution">
    <text evidence="2">The sequence shown here is derived from an EMBL/GenBank/DDBJ whole genome shotgun (WGS) entry which is preliminary data.</text>
</comment>
<dbReference type="EMBL" id="LLXE01000348">
    <property type="protein sequence ID" value="KUM57627.1"/>
    <property type="molecule type" value="Genomic_DNA"/>
</dbReference>
<gene>
    <name evidence="2" type="ORF">ACN42_g9551</name>
</gene>
<name>A0A101MBS0_PENFR</name>
<sequence>MIPLGFSFGQDSIICHPHLPFILPPPSPFFTFILLPLPSLFLLLLLLLLLLLFFISFFVFLSFQLYFISIFISFYRMPDFLLMCWFLGSQFGMWRGGSCLGWGSVGLSMEARSVSCHVTHYIYRSLVYLSITLRYSGLFGLVCNSPVQGQVVTLS</sequence>
<evidence type="ECO:0000313" key="2">
    <source>
        <dbReference type="EMBL" id="KUM57627.1"/>
    </source>
</evidence>
<evidence type="ECO:0000313" key="3">
    <source>
        <dbReference type="Proteomes" id="UP000055045"/>
    </source>
</evidence>